<gene>
    <name evidence="3" type="ORF">SMCB_1368</name>
</gene>
<dbReference type="STRING" id="1458426.SMCB_1368"/>
<evidence type="ECO:0000313" key="3">
    <source>
        <dbReference type="EMBL" id="BAO83596.1"/>
    </source>
</evidence>
<reference evidence="3 4" key="1">
    <citation type="journal article" date="2014" name="Nat. Commun.">
        <title>Physiological and genomic features of highly alkaliphilic hydrogen-utilizing Betaproteobacteria from a continental serpentinizing site.</title>
        <authorList>
            <person name="Suzuki S."/>
            <person name="Kuenen J.G."/>
            <person name="Schipper K."/>
            <person name="van der Velde S."/>
            <person name="Ishii S."/>
            <person name="Wu A."/>
            <person name="Sorokin D.Y."/>
            <person name="Tenney A."/>
            <person name="Meng X.Y."/>
            <person name="Morrill P.L."/>
            <person name="Kamagata Y."/>
            <person name="Muyzer G."/>
            <person name="Nealson K.H."/>
        </authorList>
    </citation>
    <scope>NUCLEOTIDE SEQUENCE [LARGE SCALE GENOMIC DNA]</scope>
    <source>
        <strain evidence="3 4">B1</strain>
    </source>
</reference>
<dbReference type="PANTHER" id="PTHR36582">
    <property type="entry name" value="ANTITOXIN PARD"/>
    <property type="match status" value="1"/>
</dbReference>
<dbReference type="Proteomes" id="UP000066014">
    <property type="component" value="Chromosome"/>
</dbReference>
<dbReference type="AlphaFoldDB" id="A0A060NM13"/>
<dbReference type="InterPro" id="IPR010985">
    <property type="entry name" value="Ribbon_hlx_hlx"/>
</dbReference>
<dbReference type="SUPFAM" id="SSF47598">
    <property type="entry name" value="Ribbon-helix-helix"/>
    <property type="match status" value="1"/>
</dbReference>
<dbReference type="PANTHER" id="PTHR36582:SF2">
    <property type="entry name" value="ANTITOXIN PARD"/>
    <property type="match status" value="1"/>
</dbReference>
<keyword evidence="4" id="KW-1185">Reference proteome</keyword>
<organism evidence="3 4">
    <name type="scientific">Serpentinimonas maccroryi</name>
    <dbReference type="NCBI Taxonomy" id="1458426"/>
    <lineage>
        <taxon>Bacteria</taxon>
        <taxon>Pseudomonadati</taxon>
        <taxon>Pseudomonadota</taxon>
        <taxon>Betaproteobacteria</taxon>
        <taxon>Burkholderiales</taxon>
        <taxon>Comamonadaceae</taxon>
        <taxon>Serpentinimonas</taxon>
    </lineage>
</organism>
<sequence>MSTVRKTITLTDQQDNWVKAQIDAGHYSNDSDCIRDLIRREQERSAEIEALRAALDEGEASGEPRPFNLAAFKHRMLAAHG</sequence>
<dbReference type="NCBIfam" id="TIGR02606">
    <property type="entry name" value="antidote_CC2985"/>
    <property type="match status" value="1"/>
</dbReference>
<protein>
    <submittedName>
        <fullName evidence="3">Predicted transcriptional regulators containing the CopG/Arc/MetJ DNA-binding domain</fullName>
    </submittedName>
</protein>
<dbReference type="EMBL" id="AP014569">
    <property type="protein sequence ID" value="BAO83596.1"/>
    <property type="molecule type" value="Genomic_DNA"/>
</dbReference>
<dbReference type="Gene3D" id="6.10.10.120">
    <property type="entry name" value="Antitoxin ParD1-like"/>
    <property type="match status" value="1"/>
</dbReference>
<dbReference type="Pfam" id="PF03693">
    <property type="entry name" value="ParD_antitoxin"/>
    <property type="match status" value="1"/>
</dbReference>
<name>A0A060NM13_9BURK</name>
<dbReference type="OrthoDB" id="515108at2"/>
<dbReference type="InterPro" id="IPR038296">
    <property type="entry name" value="ParD_sf"/>
</dbReference>
<comment type="similarity">
    <text evidence="1">Belongs to the ParD antitoxin family.</text>
</comment>
<evidence type="ECO:0000256" key="2">
    <source>
        <dbReference type="ARBA" id="ARBA00022649"/>
    </source>
</evidence>
<dbReference type="KEGG" id="cbab:SMCB_1368"/>
<accession>A0A060NM13</accession>
<keyword evidence="2" id="KW-1277">Toxin-antitoxin system</keyword>
<evidence type="ECO:0000313" key="4">
    <source>
        <dbReference type="Proteomes" id="UP000066014"/>
    </source>
</evidence>
<dbReference type="GO" id="GO:0003677">
    <property type="term" value="F:DNA binding"/>
    <property type="evidence" value="ECO:0007669"/>
    <property type="project" value="UniProtKB-KW"/>
</dbReference>
<dbReference type="GO" id="GO:0006355">
    <property type="term" value="P:regulation of DNA-templated transcription"/>
    <property type="evidence" value="ECO:0007669"/>
    <property type="project" value="InterPro"/>
</dbReference>
<dbReference type="RefSeq" id="WP_045535885.1">
    <property type="nucleotide sequence ID" value="NZ_AP014569.1"/>
</dbReference>
<keyword evidence="3" id="KW-0238">DNA-binding</keyword>
<evidence type="ECO:0000256" key="1">
    <source>
        <dbReference type="ARBA" id="ARBA00008580"/>
    </source>
</evidence>
<dbReference type="InterPro" id="IPR022789">
    <property type="entry name" value="ParD"/>
</dbReference>
<proteinExistence type="inferred from homology"/>
<dbReference type="HOGENOM" id="CLU_144805_3_1_4"/>